<dbReference type="InterPro" id="IPR002293">
    <property type="entry name" value="AA/rel_permease1"/>
</dbReference>
<dbReference type="GO" id="GO:0016020">
    <property type="term" value="C:membrane"/>
    <property type="evidence" value="ECO:0007669"/>
    <property type="project" value="UniProtKB-SubCell"/>
</dbReference>
<feature type="transmembrane region" description="Helical" evidence="5">
    <location>
        <begin position="21"/>
        <end position="41"/>
    </location>
</feature>
<dbReference type="Pfam" id="PF13520">
    <property type="entry name" value="AA_permease_2"/>
    <property type="match status" value="1"/>
</dbReference>
<sequence>MATTTTGAVGSERHLRRDVGFWGLMFVSLGSIIGSGWLLGALTAAKLAGPASLLSWVLAAIMLALLALVHAELGAAYPIAGGTARFPAFVFGPMAGFSAGWMAWLQAVSIAPIEVEATLSYSDHISWVHNNVTMLHEDGTLTGTGLLIASVFMLLFIVINIVGVKLLSESNSITVVWKTAIPLITIVVLLLLTFHSGNFTAGGGFMPFGAHGIFAALPAGVVFALQGFEQAIQLAGEAKKPQQDVSRAVITATVIGTIVYILLEIAFIGALDPSHLAHGWANPIGKGDFGPYATLATGAGAAWLTWLLYADAVISPAGTGLVYTATSSRLSYALGRQRALPKPVAQVSKKGVPLVSIIIAFIVGEIAFLPFPSWQSLVGLVTSATAIMYAFAPISLRALRLRDPERVRPYRLPAHQLLAPIAFVSANLIIYWSSFQAEWKLGLASVLGLIIFAITRATTPAAERDSLNWKASAWIWPWFVGLLVIGALGRYGGNSKIPDWWDIILVAVWALITYFVAVRLAVTSAEVDAAVAAEEAELNAAPELNLPD</sequence>
<feature type="transmembrane region" description="Helical" evidence="5">
    <location>
        <begin position="175"/>
        <end position="196"/>
    </location>
</feature>
<reference evidence="6 7" key="1">
    <citation type="submission" date="2019-06" db="EMBL/GenBank/DDBJ databases">
        <title>Sequencing the genomes of 1000 actinobacteria strains.</title>
        <authorList>
            <person name="Klenk H.-P."/>
        </authorList>
    </citation>
    <scope>NUCLEOTIDE SEQUENCE [LARGE SCALE GENOMIC DNA]</scope>
    <source>
        <strain evidence="6 7">DSM 102200</strain>
    </source>
</reference>
<evidence type="ECO:0000256" key="5">
    <source>
        <dbReference type="SAM" id="Phobius"/>
    </source>
</evidence>
<feature type="transmembrane region" description="Helical" evidence="5">
    <location>
        <begin position="86"/>
        <end position="104"/>
    </location>
</feature>
<feature type="transmembrane region" description="Helical" evidence="5">
    <location>
        <begin position="417"/>
        <end position="435"/>
    </location>
</feature>
<accession>A0A543CNY9</accession>
<comment type="caution">
    <text evidence="6">The sequence shown here is derived from an EMBL/GenBank/DDBJ whole genome shotgun (WGS) entry which is preliminary data.</text>
</comment>
<feature type="transmembrane region" description="Helical" evidence="5">
    <location>
        <begin position="377"/>
        <end position="396"/>
    </location>
</feature>
<feature type="transmembrane region" description="Helical" evidence="5">
    <location>
        <begin position="352"/>
        <end position="371"/>
    </location>
</feature>
<evidence type="ECO:0000313" key="7">
    <source>
        <dbReference type="Proteomes" id="UP000316096"/>
    </source>
</evidence>
<gene>
    <name evidence="6" type="ORF">FB559_4446</name>
</gene>
<dbReference type="PANTHER" id="PTHR47547:SF1">
    <property type="entry name" value="ASPARTATE-PROTON SYMPORTER"/>
    <property type="match status" value="1"/>
</dbReference>
<evidence type="ECO:0000313" key="6">
    <source>
        <dbReference type="EMBL" id="TQL98812.1"/>
    </source>
</evidence>
<protein>
    <submittedName>
        <fullName evidence="6">Amino acid/polyamine/organocation transporter (APC superfamily)</fullName>
    </submittedName>
</protein>
<name>A0A543CNY9_9ACTN</name>
<feature type="transmembrane region" description="Helical" evidence="5">
    <location>
        <begin position="248"/>
        <end position="269"/>
    </location>
</feature>
<keyword evidence="7" id="KW-1185">Reference proteome</keyword>
<dbReference type="InterPro" id="IPR052962">
    <property type="entry name" value="AA_Transporter_AGT"/>
</dbReference>
<keyword evidence="4 5" id="KW-0472">Membrane</keyword>
<comment type="subcellular location">
    <subcellularLocation>
        <location evidence="1">Membrane</location>
        <topology evidence="1">Multi-pass membrane protein</topology>
    </subcellularLocation>
</comment>
<feature type="transmembrane region" description="Helical" evidence="5">
    <location>
        <begin position="289"/>
        <end position="309"/>
    </location>
</feature>
<organism evidence="6 7">
    <name type="scientific">Actinoallomurus bryophytorum</name>
    <dbReference type="NCBI Taxonomy" id="1490222"/>
    <lineage>
        <taxon>Bacteria</taxon>
        <taxon>Bacillati</taxon>
        <taxon>Actinomycetota</taxon>
        <taxon>Actinomycetes</taxon>
        <taxon>Streptosporangiales</taxon>
        <taxon>Thermomonosporaceae</taxon>
        <taxon>Actinoallomurus</taxon>
    </lineage>
</organism>
<dbReference type="PANTHER" id="PTHR47547">
    <property type="match status" value="1"/>
</dbReference>
<evidence type="ECO:0000256" key="2">
    <source>
        <dbReference type="ARBA" id="ARBA00022692"/>
    </source>
</evidence>
<feature type="transmembrane region" description="Helical" evidence="5">
    <location>
        <begin position="503"/>
        <end position="522"/>
    </location>
</feature>
<keyword evidence="3 5" id="KW-1133">Transmembrane helix</keyword>
<feature type="transmembrane region" description="Helical" evidence="5">
    <location>
        <begin position="471"/>
        <end position="491"/>
    </location>
</feature>
<feature type="transmembrane region" description="Helical" evidence="5">
    <location>
        <begin position="441"/>
        <end position="459"/>
    </location>
</feature>
<dbReference type="Proteomes" id="UP000316096">
    <property type="component" value="Unassembled WGS sequence"/>
</dbReference>
<dbReference type="AlphaFoldDB" id="A0A543CNY9"/>
<evidence type="ECO:0000256" key="4">
    <source>
        <dbReference type="ARBA" id="ARBA00023136"/>
    </source>
</evidence>
<feature type="transmembrane region" description="Helical" evidence="5">
    <location>
        <begin position="141"/>
        <end position="163"/>
    </location>
</feature>
<evidence type="ECO:0000256" key="3">
    <source>
        <dbReference type="ARBA" id="ARBA00022989"/>
    </source>
</evidence>
<dbReference type="PIRSF" id="PIRSF006060">
    <property type="entry name" value="AA_transporter"/>
    <property type="match status" value="1"/>
</dbReference>
<evidence type="ECO:0000256" key="1">
    <source>
        <dbReference type="ARBA" id="ARBA00004141"/>
    </source>
</evidence>
<feature type="transmembrane region" description="Helical" evidence="5">
    <location>
        <begin position="53"/>
        <end position="74"/>
    </location>
</feature>
<keyword evidence="2 5" id="KW-0812">Transmembrane</keyword>
<dbReference type="GO" id="GO:0022857">
    <property type="term" value="F:transmembrane transporter activity"/>
    <property type="evidence" value="ECO:0007669"/>
    <property type="project" value="InterPro"/>
</dbReference>
<dbReference type="Gene3D" id="1.20.1740.10">
    <property type="entry name" value="Amino acid/polyamine transporter I"/>
    <property type="match status" value="1"/>
</dbReference>
<feature type="transmembrane region" description="Helical" evidence="5">
    <location>
        <begin position="208"/>
        <end position="228"/>
    </location>
</feature>
<proteinExistence type="predicted"/>
<dbReference type="EMBL" id="VFOZ01000001">
    <property type="protein sequence ID" value="TQL98812.1"/>
    <property type="molecule type" value="Genomic_DNA"/>
</dbReference>
<dbReference type="RefSeq" id="WP_281286277.1">
    <property type="nucleotide sequence ID" value="NZ_VFOZ01000001.1"/>
</dbReference>